<feature type="transmembrane region" description="Helical" evidence="1">
    <location>
        <begin position="66"/>
        <end position="89"/>
    </location>
</feature>
<feature type="transmembrane region" description="Helical" evidence="1">
    <location>
        <begin position="101"/>
        <end position="121"/>
    </location>
</feature>
<comment type="caution">
    <text evidence="2">The sequence shown here is derived from an EMBL/GenBank/DDBJ whole genome shotgun (WGS) entry which is preliminary data.</text>
</comment>
<protein>
    <recommendedName>
        <fullName evidence="4">CbtA family protein</fullName>
    </recommendedName>
</protein>
<name>A0A2T0GWV7_ACTMO</name>
<dbReference type="STRING" id="1050202.GCA_000384035_03222"/>
<feature type="transmembrane region" description="Helical" evidence="1">
    <location>
        <begin position="214"/>
        <end position="234"/>
    </location>
</feature>
<keyword evidence="1" id="KW-0472">Membrane</keyword>
<dbReference type="InParanoid" id="A0A2T0GWV7"/>
<dbReference type="Proteomes" id="UP000239352">
    <property type="component" value="Unassembled WGS sequence"/>
</dbReference>
<evidence type="ECO:0000313" key="2">
    <source>
        <dbReference type="EMBL" id="PRW63577.1"/>
    </source>
</evidence>
<keyword evidence="1" id="KW-0812">Transmembrane</keyword>
<feature type="transmembrane region" description="Helical" evidence="1">
    <location>
        <begin position="12"/>
        <end position="31"/>
    </location>
</feature>
<accession>A0A2T0GWV7</accession>
<organism evidence="2 3">
    <name type="scientific">Actinopolyspora mortivallis</name>
    <dbReference type="NCBI Taxonomy" id="33906"/>
    <lineage>
        <taxon>Bacteria</taxon>
        <taxon>Bacillati</taxon>
        <taxon>Actinomycetota</taxon>
        <taxon>Actinomycetes</taxon>
        <taxon>Actinopolysporales</taxon>
        <taxon>Actinopolysporaceae</taxon>
        <taxon>Actinopolyspora</taxon>
    </lineage>
</organism>
<proteinExistence type="predicted"/>
<reference evidence="2 3" key="1">
    <citation type="submission" date="2018-03" db="EMBL/GenBank/DDBJ databases">
        <title>Actinopolyspora mortivallis from Sahara, screening for active biomolecules.</title>
        <authorList>
            <person name="Selama O."/>
            <person name="Wellington E.M.H."/>
            <person name="Hacene H."/>
        </authorList>
    </citation>
    <scope>NUCLEOTIDE SEQUENCE [LARGE SCALE GENOMIC DNA]</scope>
    <source>
        <strain evidence="2 3">M5A</strain>
    </source>
</reference>
<gene>
    <name evidence="2" type="ORF">CEP50_09665</name>
</gene>
<sequence length="252" mass="26658">MENSFGRILRDGVLAGLVAGAAAALVALLVVEPRIRAALRIEEARAHDGGGHAHSHEEMFGRVTQVIGGMVAAVVVAVALGALFAVVFARLRHLLPARTEFGRTMQLAVVGFFAWSLLPALKYPANPPGVGGTDTVTYRTVTYFSVILAGIVIVALAYLLRGYCLRRGWSSPVTVAVTALFVTLLSVLVLWAWPDNPDPVPGDVPAGLLWRFRLSSLAELATLWGVLGLGFGLLSERRVAATNGTRPVAAAS</sequence>
<keyword evidence="3" id="KW-1185">Reference proteome</keyword>
<keyword evidence="1" id="KW-1133">Transmembrane helix</keyword>
<dbReference type="InterPro" id="IPR012666">
    <property type="entry name" value="CbtA_put"/>
</dbReference>
<dbReference type="Pfam" id="PF09490">
    <property type="entry name" value="CbtA"/>
    <property type="match status" value="1"/>
</dbReference>
<dbReference type="EMBL" id="PVSR01000012">
    <property type="protein sequence ID" value="PRW63577.1"/>
    <property type="molecule type" value="Genomic_DNA"/>
</dbReference>
<dbReference type="AlphaFoldDB" id="A0A2T0GWV7"/>
<evidence type="ECO:0000256" key="1">
    <source>
        <dbReference type="SAM" id="Phobius"/>
    </source>
</evidence>
<feature type="transmembrane region" description="Helical" evidence="1">
    <location>
        <begin position="172"/>
        <end position="194"/>
    </location>
</feature>
<feature type="transmembrane region" description="Helical" evidence="1">
    <location>
        <begin position="141"/>
        <end position="160"/>
    </location>
</feature>
<evidence type="ECO:0008006" key="4">
    <source>
        <dbReference type="Google" id="ProtNLM"/>
    </source>
</evidence>
<evidence type="ECO:0000313" key="3">
    <source>
        <dbReference type="Proteomes" id="UP000239352"/>
    </source>
</evidence>